<feature type="domain" description="Glycosyltransferase subfamily 4-like N-terminal" evidence="2">
    <location>
        <begin position="17"/>
        <end position="181"/>
    </location>
</feature>
<dbReference type="PANTHER" id="PTHR45947:SF3">
    <property type="entry name" value="SULFOQUINOVOSYL TRANSFERASE SQD2"/>
    <property type="match status" value="1"/>
</dbReference>
<dbReference type="HOGENOM" id="CLU_009583_2_1_7"/>
<name>C7LS79_DESBD</name>
<dbReference type="InterPro" id="IPR050194">
    <property type="entry name" value="Glycosyltransferase_grp1"/>
</dbReference>
<dbReference type="AlphaFoldDB" id="C7LS79"/>
<evidence type="ECO:0000313" key="4">
    <source>
        <dbReference type="Proteomes" id="UP000002216"/>
    </source>
</evidence>
<dbReference type="InterPro" id="IPR001296">
    <property type="entry name" value="Glyco_trans_1"/>
</dbReference>
<keyword evidence="4" id="KW-1185">Reference proteome</keyword>
<dbReference type="Gene3D" id="3.40.50.2000">
    <property type="entry name" value="Glycogen Phosphorylase B"/>
    <property type="match status" value="2"/>
</dbReference>
<proteinExistence type="predicted"/>
<dbReference type="KEGG" id="dba:Dbac_2550"/>
<dbReference type="PANTHER" id="PTHR45947">
    <property type="entry name" value="SULFOQUINOVOSYL TRANSFERASE SQD2"/>
    <property type="match status" value="1"/>
</dbReference>
<dbReference type="EMBL" id="CP001629">
    <property type="protein sequence ID" value="ACU90627.1"/>
    <property type="molecule type" value="Genomic_DNA"/>
</dbReference>
<dbReference type="SUPFAM" id="SSF53756">
    <property type="entry name" value="UDP-Glycosyltransferase/glycogen phosphorylase"/>
    <property type="match status" value="1"/>
</dbReference>
<dbReference type="InterPro" id="IPR028098">
    <property type="entry name" value="Glyco_trans_4-like_N"/>
</dbReference>
<dbReference type="eggNOG" id="COG0438">
    <property type="taxonomic scope" value="Bacteria"/>
</dbReference>
<keyword evidence="3" id="KW-0808">Transferase</keyword>
<protein>
    <submittedName>
        <fullName evidence="3">Glycosyl transferase group 1</fullName>
    </submittedName>
</protein>
<feature type="domain" description="Glycosyl transferase family 1" evidence="1">
    <location>
        <begin position="188"/>
        <end position="349"/>
    </location>
</feature>
<dbReference type="Pfam" id="PF00534">
    <property type="entry name" value="Glycos_transf_1"/>
    <property type="match status" value="1"/>
</dbReference>
<accession>C7LS79</accession>
<dbReference type="STRING" id="525897.Dbac_2550"/>
<evidence type="ECO:0000259" key="2">
    <source>
        <dbReference type="Pfam" id="PF13439"/>
    </source>
</evidence>
<evidence type="ECO:0000259" key="1">
    <source>
        <dbReference type="Pfam" id="PF00534"/>
    </source>
</evidence>
<dbReference type="CAZy" id="GT4">
    <property type="family name" value="Glycosyltransferase Family 4"/>
</dbReference>
<reference evidence="3 4" key="1">
    <citation type="journal article" date="2009" name="Stand. Genomic Sci.">
        <title>Complete genome sequence of Desulfomicrobium baculatum type strain (X).</title>
        <authorList>
            <person name="Copeland A."/>
            <person name="Spring S."/>
            <person name="Goker M."/>
            <person name="Schneider S."/>
            <person name="Lapidus A."/>
            <person name="Del Rio T.G."/>
            <person name="Tice H."/>
            <person name="Cheng J.F."/>
            <person name="Chen F."/>
            <person name="Nolan M."/>
            <person name="Bruce D."/>
            <person name="Goodwin L."/>
            <person name="Pitluck S."/>
            <person name="Ivanova N."/>
            <person name="Mavrommatis K."/>
            <person name="Ovchinnikova G."/>
            <person name="Pati A."/>
            <person name="Chen A."/>
            <person name="Palaniappan K."/>
            <person name="Land M."/>
            <person name="Hauser L."/>
            <person name="Chang Y.J."/>
            <person name="Jeffries C.C."/>
            <person name="Meincke L."/>
            <person name="Sims D."/>
            <person name="Brettin T."/>
            <person name="Detter J.C."/>
            <person name="Han C."/>
            <person name="Chain P."/>
            <person name="Bristow J."/>
            <person name="Eisen J.A."/>
            <person name="Markowitz V."/>
            <person name="Hugenholtz P."/>
            <person name="Kyrpides N.C."/>
            <person name="Klenk H.P."/>
            <person name="Lucas S."/>
        </authorList>
    </citation>
    <scope>NUCLEOTIDE SEQUENCE [LARGE SCALE GENOMIC DNA]</scope>
    <source>
        <strain evidence="4">DSM 4028 / VKM B-1378 / X</strain>
    </source>
</reference>
<dbReference type="OrthoDB" id="9808590at2"/>
<evidence type="ECO:0000313" key="3">
    <source>
        <dbReference type="EMBL" id="ACU90627.1"/>
    </source>
</evidence>
<sequence length="384" mass="42911">MSMNIIYTIGSIDFASGGPSRVVTSLVQEIAKLGCNVSLVTLGNMLSNVEEDFNIKMYRHDSSVISKFKAILRMRKYILTLVNANHDRSIIHDQGIWLPTNHSVVGISKKMNIPLVVSPHGMLSPWALRHKALKKKIAWLLYQSNDLKSVNLFHATSYQEAKNIFECGFRKPVAVIPNGVEIPAMGKKIFNKKSKKSILFLSRIYPVKGLLNLVSAWSKIRNPDWKIVVAGPDEANHLQDVLKAINLANLDESFDFIGPVDDFEKWKLYFDSDLFVLPSYSENFGIVIAEALACGLPVITTTATPWKELETYNCGWWIGVGVDPLVESLLEAISISDTKRQSMGSIGRQLVENKYSWPMISENMISVYEWVLGGGSPPSCVMTD</sequence>
<gene>
    <name evidence="3" type="ordered locus">Dbac_2550</name>
</gene>
<dbReference type="Proteomes" id="UP000002216">
    <property type="component" value="Chromosome"/>
</dbReference>
<dbReference type="Pfam" id="PF13439">
    <property type="entry name" value="Glyco_transf_4"/>
    <property type="match status" value="1"/>
</dbReference>
<dbReference type="RefSeq" id="WP_015774716.1">
    <property type="nucleotide sequence ID" value="NC_013173.1"/>
</dbReference>
<organism evidence="3 4">
    <name type="scientific">Desulfomicrobium baculatum (strain DSM 4028 / VKM B-1378 / X)</name>
    <name type="common">Desulfovibrio baculatus</name>
    <dbReference type="NCBI Taxonomy" id="525897"/>
    <lineage>
        <taxon>Bacteria</taxon>
        <taxon>Pseudomonadati</taxon>
        <taxon>Thermodesulfobacteriota</taxon>
        <taxon>Desulfovibrionia</taxon>
        <taxon>Desulfovibrionales</taxon>
        <taxon>Desulfomicrobiaceae</taxon>
        <taxon>Desulfomicrobium</taxon>
    </lineage>
</organism>
<dbReference type="GO" id="GO:0016758">
    <property type="term" value="F:hexosyltransferase activity"/>
    <property type="evidence" value="ECO:0007669"/>
    <property type="project" value="TreeGrafter"/>
</dbReference>